<feature type="domain" description="Mce/MlaD" evidence="3">
    <location>
        <begin position="40"/>
        <end position="115"/>
    </location>
</feature>
<proteinExistence type="predicted"/>
<reference evidence="5 6" key="1">
    <citation type="submission" date="2020-06" db="EMBL/GenBank/DDBJ databases">
        <title>Actinomadura xiongansis sp. nov., isolated from soil of Baiyangdian.</title>
        <authorList>
            <person name="Zhang X."/>
        </authorList>
    </citation>
    <scope>NUCLEOTIDE SEQUENCE [LARGE SCALE GENOMIC DNA]</scope>
    <source>
        <strain evidence="5 6">HBUM206468</strain>
    </source>
</reference>
<dbReference type="NCBIfam" id="TIGR00996">
    <property type="entry name" value="Mtu_fam_mce"/>
    <property type="match status" value="1"/>
</dbReference>
<dbReference type="RefSeq" id="WP_187245618.1">
    <property type="nucleotide sequence ID" value="NZ_BAAAOK010000017.1"/>
</dbReference>
<comment type="caution">
    <text evidence="5">The sequence shown here is derived from an EMBL/GenBank/DDBJ whole genome shotgun (WGS) entry which is preliminary data.</text>
</comment>
<name>A0ABR7LUY3_9ACTN</name>
<dbReference type="Pfam" id="PF11887">
    <property type="entry name" value="Mce4_CUP1"/>
    <property type="match status" value="1"/>
</dbReference>
<evidence type="ECO:0000259" key="3">
    <source>
        <dbReference type="Pfam" id="PF02470"/>
    </source>
</evidence>
<dbReference type="InterPro" id="IPR005693">
    <property type="entry name" value="Mce"/>
</dbReference>
<evidence type="ECO:0000313" key="5">
    <source>
        <dbReference type="EMBL" id="MBC6468581.1"/>
    </source>
</evidence>
<gene>
    <name evidence="5" type="ORF">HKK74_24235</name>
</gene>
<dbReference type="Pfam" id="PF02470">
    <property type="entry name" value="MlaD"/>
    <property type="match status" value="1"/>
</dbReference>
<feature type="domain" description="Mammalian cell entry C-terminal" evidence="4">
    <location>
        <begin position="123"/>
        <end position="303"/>
    </location>
</feature>
<keyword evidence="6" id="KW-1185">Reference proteome</keyword>
<feature type="compositionally biased region" description="Low complexity" evidence="1">
    <location>
        <begin position="366"/>
        <end position="398"/>
    </location>
</feature>
<dbReference type="InterPro" id="IPR052336">
    <property type="entry name" value="MlaD_Phospholipid_Transporter"/>
</dbReference>
<keyword evidence="2" id="KW-1133">Transmembrane helix</keyword>
<dbReference type="PANTHER" id="PTHR33371">
    <property type="entry name" value="INTERMEMBRANE PHOSPHOLIPID TRANSPORT SYSTEM BINDING PROTEIN MLAD-RELATED"/>
    <property type="match status" value="1"/>
</dbReference>
<keyword evidence="2" id="KW-0472">Membrane</keyword>
<evidence type="ECO:0000313" key="6">
    <source>
        <dbReference type="Proteomes" id="UP000805614"/>
    </source>
</evidence>
<protein>
    <submittedName>
        <fullName evidence="5">MCE family protein</fullName>
    </submittedName>
</protein>
<dbReference type="PANTHER" id="PTHR33371:SF16">
    <property type="entry name" value="MCE-FAMILY PROTEIN MCE3F"/>
    <property type="match status" value="1"/>
</dbReference>
<dbReference type="Proteomes" id="UP000805614">
    <property type="component" value="Unassembled WGS sequence"/>
</dbReference>
<evidence type="ECO:0000259" key="4">
    <source>
        <dbReference type="Pfam" id="PF11887"/>
    </source>
</evidence>
<dbReference type="InterPro" id="IPR024516">
    <property type="entry name" value="Mce_C"/>
</dbReference>
<feature type="region of interest" description="Disordered" evidence="1">
    <location>
        <begin position="351"/>
        <end position="424"/>
    </location>
</feature>
<evidence type="ECO:0000256" key="1">
    <source>
        <dbReference type="SAM" id="MobiDB-lite"/>
    </source>
</evidence>
<sequence>MLTLGTKLKNLAFLVLGVVVIAYIGANYADLGRYFGMRGYYVVKLDLGETGGLYPGADVTYRGVSVGRVGALDLTGDGVQARLNIDDSAPRIPTAVQAVVANLSAVGEQYVDLRPSTGSGPFLADGALIPRHVTQTPAPVTHLLTSVDALAASVPLDSLRTVVDELGQAFQGQGANLQVLLDTGGDLTRAASDAAPETTRLIVDGQTVLRTQTEMSDALVSFGRDARLLARQLRESDGDLRRLIETGPQAAQQVTGLLRDTDPGLSVMLANLLTTSDVALTRQNGLEELLVRLPAVAAAGSTAINSKGARFGMALTFFNPLPCTAGYRGTTYRNGLDLSPAPPLNTSARCTLPPSSGVNVRGSANAPRGGRVPAPARPGSLSLTATAGSPLPGALGLPALPPGPYDMGGLLGLPRGTDTGSERE</sequence>
<organism evidence="5 6">
    <name type="scientific">Actinomadura alba</name>
    <dbReference type="NCBI Taxonomy" id="406431"/>
    <lineage>
        <taxon>Bacteria</taxon>
        <taxon>Bacillati</taxon>
        <taxon>Actinomycetota</taxon>
        <taxon>Actinomycetes</taxon>
        <taxon>Streptosporangiales</taxon>
        <taxon>Thermomonosporaceae</taxon>
        <taxon>Actinomadura</taxon>
    </lineage>
</organism>
<accession>A0ABR7LUY3</accession>
<dbReference type="InterPro" id="IPR003399">
    <property type="entry name" value="Mce/MlaD"/>
</dbReference>
<dbReference type="EMBL" id="JABVEC010000019">
    <property type="protein sequence ID" value="MBC6468581.1"/>
    <property type="molecule type" value="Genomic_DNA"/>
</dbReference>
<keyword evidence="2" id="KW-0812">Transmembrane</keyword>
<feature type="transmembrane region" description="Helical" evidence="2">
    <location>
        <begin position="12"/>
        <end position="29"/>
    </location>
</feature>
<evidence type="ECO:0000256" key="2">
    <source>
        <dbReference type="SAM" id="Phobius"/>
    </source>
</evidence>